<accession>A0A5K7ZW40</accession>
<reference evidence="2 3" key="1">
    <citation type="submission" date="2019-11" db="EMBL/GenBank/DDBJ databases">
        <title>Comparative genomics of hydrocarbon-degrading Desulfosarcina strains.</title>
        <authorList>
            <person name="Watanabe M."/>
            <person name="Kojima H."/>
            <person name="Fukui M."/>
        </authorList>
    </citation>
    <scope>NUCLEOTIDE SEQUENCE [LARGE SCALE GENOMIC DNA]</scope>
    <source>
        <strain evidence="2 3">28bB2T</strain>
    </source>
</reference>
<evidence type="ECO:0000313" key="3">
    <source>
        <dbReference type="Proteomes" id="UP000425960"/>
    </source>
</evidence>
<dbReference type="KEGG" id="dov:DSCO28_07350"/>
<gene>
    <name evidence="1" type="ORF">DSCO28_07350</name>
    <name evidence="2" type="ORF">DSCO28_50410</name>
</gene>
<evidence type="ECO:0000313" key="2">
    <source>
        <dbReference type="EMBL" id="BBO84475.1"/>
    </source>
</evidence>
<sequence>MAATHGKRANVFKWYGLASDLTDEPCTASGNQAQITDPDRRLLNPNVPITFTDSGGANLLSIRHVSGIAVFDAPVTVVTATGVNAYVPSGNLVKVGYLYDWQLTVDLDVAEKTVFQDDWKDFEPGIGGATGSAEGFFAGAGWFDDLKTGIEGTPWQFLLQLFSYDPANDGSGDHFTAWVAFNSLAATAPIGEMVKEKISFQVCGMPAFTPNI</sequence>
<dbReference type="EMBL" id="AP021876">
    <property type="protein sequence ID" value="BBO84475.1"/>
    <property type="molecule type" value="Genomic_DNA"/>
</dbReference>
<dbReference type="KEGG" id="dov:DSCO28_50410"/>
<dbReference type="AlphaFoldDB" id="A0A5K7ZW40"/>
<name>A0A5K7ZW40_9BACT</name>
<organism evidence="2 3">
    <name type="scientific">Desulfosarcina ovata subsp. sediminis</name>
    <dbReference type="NCBI Taxonomy" id="885957"/>
    <lineage>
        <taxon>Bacteria</taxon>
        <taxon>Pseudomonadati</taxon>
        <taxon>Thermodesulfobacteriota</taxon>
        <taxon>Desulfobacteria</taxon>
        <taxon>Desulfobacterales</taxon>
        <taxon>Desulfosarcinaceae</taxon>
        <taxon>Desulfosarcina</taxon>
    </lineage>
</organism>
<protein>
    <submittedName>
        <fullName evidence="2">Uncharacterized protein</fullName>
    </submittedName>
</protein>
<dbReference type="Proteomes" id="UP000425960">
    <property type="component" value="Chromosome"/>
</dbReference>
<evidence type="ECO:0000313" key="1">
    <source>
        <dbReference type="EMBL" id="BBO80169.1"/>
    </source>
</evidence>
<dbReference type="RefSeq" id="WP_155321190.1">
    <property type="nucleotide sequence ID" value="NZ_AP021876.1"/>
</dbReference>
<dbReference type="EMBL" id="AP021876">
    <property type="protein sequence ID" value="BBO80169.1"/>
    <property type="molecule type" value="Genomic_DNA"/>
</dbReference>
<proteinExistence type="predicted"/>